<evidence type="ECO:0000256" key="2">
    <source>
        <dbReference type="ARBA" id="ARBA00022977"/>
    </source>
</evidence>
<dbReference type="PANTHER" id="PTHR20857">
    <property type="entry name" value="THIAMINE-PHOSPHATE PYROPHOSPHORYLASE"/>
    <property type="match status" value="1"/>
</dbReference>
<dbReference type="PANTHER" id="PTHR20857:SF15">
    <property type="entry name" value="THIAMINE-PHOSPHATE SYNTHASE"/>
    <property type="match status" value="1"/>
</dbReference>
<protein>
    <recommendedName>
        <fullName evidence="3">Thiamine phosphate synthase/TenI domain-containing protein</fullName>
    </recommendedName>
</protein>
<sequence>MVDFKLYAITDRRLCKPKLIQDYVASLLDTGVRAIQLREKDLSDTELRSVAVPINHICKAYSAKLFINSNINIATDVGVDGVHLPESLLDTIQKAKARNLLVGCSVHDLDVAQKVQVAGANFVTYSPIYPTMSKPNPAVGLKSLKRIVGSLDIPVFALGGITPSKVPECLNSGAFGVAAMSSVMSYETGIDQAKNYLKQIEEY</sequence>
<feature type="domain" description="Thiamine phosphate synthase/TenI" evidence="3">
    <location>
        <begin position="6"/>
        <end position="183"/>
    </location>
</feature>
<name>A0A382DR08_9ZZZZ</name>
<accession>A0A382DR08</accession>
<dbReference type="GO" id="GO:0004789">
    <property type="term" value="F:thiamine-phosphate diphosphorylase activity"/>
    <property type="evidence" value="ECO:0007669"/>
    <property type="project" value="TreeGrafter"/>
</dbReference>
<dbReference type="Gene3D" id="3.20.20.70">
    <property type="entry name" value="Aldolase class I"/>
    <property type="match status" value="1"/>
</dbReference>
<dbReference type="AlphaFoldDB" id="A0A382DR08"/>
<dbReference type="GO" id="GO:0009228">
    <property type="term" value="P:thiamine biosynthetic process"/>
    <property type="evidence" value="ECO:0007669"/>
    <property type="project" value="UniProtKB-KW"/>
</dbReference>
<dbReference type="InterPro" id="IPR022998">
    <property type="entry name" value="ThiamineP_synth_TenI"/>
</dbReference>
<dbReference type="CDD" id="cd00564">
    <property type="entry name" value="TMP_TenI"/>
    <property type="match status" value="1"/>
</dbReference>
<evidence type="ECO:0000256" key="1">
    <source>
        <dbReference type="ARBA" id="ARBA00004948"/>
    </source>
</evidence>
<dbReference type="SUPFAM" id="SSF51391">
    <property type="entry name" value="Thiamin phosphate synthase"/>
    <property type="match status" value="1"/>
</dbReference>
<dbReference type="EMBL" id="UINC01040516">
    <property type="protein sequence ID" value="SVB40502.1"/>
    <property type="molecule type" value="Genomic_DNA"/>
</dbReference>
<evidence type="ECO:0000313" key="4">
    <source>
        <dbReference type="EMBL" id="SVB40502.1"/>
    </source>
</evidence>
<organism evidence="4">
    <name type="scientific">marine metagenome</name>
    <dbReference type="NCBI Taxonomy" id="408172"/>
    <lineage>
        <taxon>unclassified sequences</taxon>
        <taxon>metagenomes</taxon>
        <taxon>ecological metagenomes</taxon>
    </lineage>
</organism>
<comment type="pathway">
    <text evidence="1">Cofactor biosynthesis; thiamine diphosphate biosynthesis.</text>
</comment>
<gene>
    <name evidence="4" type="ORF">METZ01_LOCUS193356</name>
</gene>
<evidence type="ECO:0000259" key="3">
    <source>
        <dbReference type="Pfam" id="PF02581"/>
    </source>
</evidence>
<proteinExistence type="predicted"/>
<reference evidence="4" key="1">
    <citation type="submission" date="2018-05" db="EMBL/GenBank/DDBJ databases">
        <authorList>
            <person name="Lanie J.A."/>
            <person name="Ng W.-L."/>
            <person name="Kazmierczak K.M."/>
            <person name="Andrzejewski T.M."/>
            <person name="Davidsen T.M."/>
            <person name="Wayne K.J."/>
            <person name="Tettelin H."/>
            <person name="Glass J.I."/>
            <person name="Rusch D."/>
            <person name="Podicherti R."/>
            <person name="Tsui H.-C.T."/>
            <person name="Winkler M.E."/>
        </authorList>
    </citation>
    <scope>NUCLEOTIDE SEQUENCE</scope>
</reference>
<dbReference type="Pfam" id="PF02581">
    <property type="entry name" value="TMP-TENI"/>
    <property type="match status" value="1"/>
</dbReference>
<dbReference type="InterPro" id="IPR036206">
    <property type="entry name" value="ThiamineP_synth_sf"/>
</dbReference>
<dbReference type="InterPro" id="IPR013785">
    <property type="entry name" value="Aldolase_TIM"/>
</dbReference>
<keyword evidence="2" id="KW-0784">Thiamine biosynthesis</keyword>
<dbReference type="GO" id="GO:0005737">
    <property type="term" value="C:cytoplasm"/>
    <property type="evidence" value="ECO:0007669"/>
    <property type="project" value="TreeGrafter"/>
</dbReference>